<dbReference type="Proteomes" id="UP000005141">
    <property type="component" value="Unassembled WGS sequence"/>
</dbReference>
<sequence length="41" mass="4909">MIMATDVLDNPLLSSLKNLFLVVQCVFETLFYRWVMMREIQ</sequence>
<evidence type="ECO:0000256" key="1">
    <source>
        <dbReference type="SAM" id="Phobius"/>
    </source>
</evidence>
<name>G1WCP5_9BACT</name>
<dbReference type="EMBL" id="ADGI01000052">
    <property type="protein sequence ID" value="EGV30395.1"/>
    <property type="molecule type" value="Genomic_DNA"/>
</dbReference>
<keyword evidence="1" id="KW-0472">Membrane</keyword>
<keyword evidence="1" id="KW-0812">Transmembrane</keyword>
<keyword evidence="3" id="KW-1185">Reference proteome</keyword>
<organism evidence="2 3">
    <name type="scientific">Segatella oulorum F0390</name>
    <dbReference type="NCBI Taxonomy" id="702438"/>
    <lineage>
        <taxon>Bacteria</taxon>
        <taxon>Pseudomonadati</taxon>
        <taxon>Bacteroidota</taxon>
        <taxon>Bacteroidia</taxon>
        <taxon>Bacteroidales</taxon>
        <taxon>Prevotellaceae</taxon>
        <taxon>Segatella</taxon>
    </lineage>
</organism>
<gene>
    <name evidence="2" type="ORF">HMPREF9431_01596</name>
</gene>
<dbReference type="AlphaFoldDB" id="G1WCP5"/>
<protein>
    <submittedName>
        <fullName evidence="2">Uncharacterized protein</fullName>
    </submittedName>
</protein>
<evidence type="ECO:0000313" key="2">
    <source>
        <dbReference type="EMBL" id="EGV30395.1"/>
    </source>
</evidence>
<dbReference type="PATRIC" id="fig|702438.4.peg.1653"/>
<comment type="caution">
    <text evidence="2">The sequence shown here is derived from an EMBL/GenBank/DDBJ whole genome shotgun (WGS) entry which is preliminary data.</text>
</comment>
<evidence type="ECO:0000313" key="3">
    <source>
        <dbReference type="Proteomes" id="UP000005141"/>
    </source>
</evidence>
<dbReference type="HOGENOM" id="CLU_3274668_0_0_10"/>
<feature type="transmembrane region" description="Helical" evidence="1">
    <location>
        <begin position="18"/>
        <end position="35"/>
    </location>
</feature>
<keyword evidence="1" id="KW-1133">Transmembrane helix</keyword>
<accession>G1WCP5</accession>
<reference evidence="2 3" key="1">
    <citation type="submission" date="2011-07" db="EMBL/GenBank/DDBJ databases">
        <title>The Genome Sequence of Prevotella oulorum F0390.</title>
        <authorList>
            <consortium name="The Broad Institute Genome Sequencing Platform"/>
            <consortium name="The Broad Institute Genome Sequencing Center for Infectious Disease"/>
            <person name="Earl A."/>
            <person name="Ward D."/>
            <person name="Feldgarden M."/>
            <person name="Gevers D."/>
            <person name="Izard J."/>
            <person name="Ganesan A."/>
            <person name="Baranova O.V."/>
            <person name="Blanton J.M."/>
            <person name="Tanner A.C."/>
            <person name="Dewhirst F.E."/>
            <person name="Young S.K."/>
            <person name="Zeng Q."/>
            <person name="Gargeya S."/>
            <person name="Fitzgerald M."/>
            <person name="Haas B."/>
            <person name="Abouelleil A."/>
            <person name="Alvarado L."/>
            <person name="Arachchi H.M."/>
            <person name="Berlin A."/>
            <person name="Brown A."/>
            <person name="Chapman S.B."/>
            <person name="Chen Z."/>
            <person name="Dunbar C."/>
            <person name="Freedman E."/>
            <person name="Gearin G."/>
            <person name="Gellesch M."/>
            <person name="Goldberg J."/>
            <person name="Griggs A."/>
            <person name="Gujja S."/>
            <person name="Heiman D."/>
            <person name="Howarth C."/>
            <person name="Larson L."/>
            <person name="Lui A."/>
            <person name="MacDonald P.J.P."/>
            <person name="Mehta T."/>
            <person name="Montmayeur A."/>
            <person name="Murphy C."/>
            <person name="Neiman D."/>
            <person name="Pearson M."/>
            <person name="Priest M."/>
            <person name="Roberts A."/>
            <person name="Saif S."/>
            <person name="Shea T."/>
            <person name="Shenoy N."/>
            <person name="Sisk P."/>
            <person name="Stolte C."/>
            <person name="Sykes S."/>
            <person name="Wortman J."/>
            <person name="Nusbaum C."/>
            <person name="Birren B."/>
        </authorList>
    </citation>
    <scope>NUCLEOTIDE SEQUENCE [LARGE SCALE GENOMIC DNA]</scope>
    <source>
        <strain evidence="2 3">F0390</strain>
    </source>
</reference>
<proteinExistence type="predicted"/>